<dbReference type="OrthoDB" id="1426518at2759"/>
<sequence length="475" mass="52109">MGDGAMETAQNSEMTGNDSKMKGSKLILIDLASAAMDELIKMAEPDSHLWIKSPESGNEVLNHNEYERTCSPFNTPKLNGFVTEATRETVLLCTNAAALVEAFLDADRWAEIFPCMIVEAETLEVLSYGIDGTRNGFMQLMHAEIQLPTPLVSIREYSFIRYCKQHAEGKWAVLDVSIDFDRNGPNRNPNMSCKRLPSGCIMEDMPDGLSKITWVDHSQYDESAFHQTCRQLVNSGFAFGAHRWVATLQRHCEALAISQSAKRSMTKLAQRMSDYFWSGVCPSSASKWDILHISNDNMRIMSQKILDASGENPSIVLSAATSVWMPVSRQRVFDFLRDAQMRGEWDVLCNGGSMEEMIHIAKGEEIGNSVSILRADNAAGNKLYLQDSWTDSSDGGDSLFIPLLPSGFSILPDGHSSDGSSSGSDNDNGGCLLTVGLQMVLTSLGSSKLTTESVDTVNDLIACTIQKVKDALGVV</sequence>
<keyword evidence="2" id="KW-0238">DNA-binding</keyword>
<keyword evidence="3" id="KW-0371">Homeobox</keyword>
<dbReference type="Gene3D" id="3.30.530.20">
    <property type="match status" value="1"/>
</dbReference>
<dbReference type="SUPFAM" id="SSF55961">
    <property type="entry name" value="Bet v1-like"/>
    <property type="match status" value="2"/>
</dbReference>
<dbReference type="Proteomes" id="UP000242715">
    <property type="component" value="Unassembled WGS sequence"/>
</dbReference>
<dbReference type="PANTHER" id="PTHR45654">
    <property type="entry name" value="HOMEOBOX-LEUCINE ZIPPER PROTEIN MERISTEM L1"/>
    <property type="match status" value="1"/>
</dbReference>
<dbReference type="EMBL" id="DF973602">
    <property type="protein sequence ID" value="GAU35735.1"/>
    <property type="molecule type" value="Genomic_DNA"/>
</dbReference>
<evidence type="ECO:0000313" key="7">
    <source>
        <dbReference type="EMBL" id="GAU35735.1"/>
    </source>
</evidence>
<dbReference type="SMART" id="SM00234">
    <property type="entry name" value="START"/>
    <property type="match status" value="1"/>
</dbReference>
<gene>
    <name evidence="7" type="ORF">TSUD_370000</name>
</gene>
<dbReference type="GO" id="GO:0008289">
    <property type="term" value="F:lipid binding"/>
    <property type="evidence" value="ECO:0007669"/>
    <property type="project" value="InterPro"/>
</dbReference>
<name>A0A2Z6NIH0_TRISU</name>
<feature type="domain" description="START" evidence="6">
    <location>
        <begin position="21"/>
        <end position="257"/>
    </location>
</feature>
<dbReference type="PROSITE" id="PS50848">
    <property type="entry name" value="START"/>
    <property type="match status" value="1"/>
</dbReference>
<dbReference type="PANTHER" id="PTHR45654:SF49">
    <property type="entry name" value="HOMEOBOX LEUCINE ZIPPER PROTEIN"/>
    <property type="match status" value="1"/>
</dbReference>
<evidence type="ECO:0000259" key="6">
    <source>
        <dbReference type="PROSITE" id="PS50848"/>
    </source>
</evidence>
<proteinExistence type="predicted"/>
<evidence type="ECO:0000313" key="8">
    <source>
        <dbReference type="Proteomes" id="UP000242715"/>
    </source>
</evidence>
<dbReference type="AlphaFoldDB" id="A0A2Z6NIH0"/>
<evidence type="ECO:0000256" key="4">
    <source>
        <dbReference type="ARBA" id="ARBA00023163"/>
    </source>
</evidence>
<evidence type="ECO:0000256" key="1">
    <source>
        <dbReference type="ARBA" id="ARBA00023015"/>
    </source>
</evidence>
<dbReference type="Pfam" id="PF01852">
    <property type="entry name" value="START"/>
    <property type="match status" value="1"/>
</dbReference>
<organism evidence="7 8">
    <name type="scientific">Trifolium subterraneum</name>
    <name type="common">Subterranean clover</name>
    <dbReference type="NCBI Taxonomy" id="3900"/>
    <lineage>
        <taxon>Eukaryota</taxon>
        <taxon>Viridiplantae</taxon>
        <taxon>Streptophyta</taxon>
        <taxon>Embryophyta</taxon>
        <taxon>Tracheophyta</taxon>
        <taxon>Spermatophyta</taxon>
        <taxon>Magnoliopsida</taxon>
        <taxon>eudicotyledons</taxon>
        <taxon>Gunneridae</taxon>
        <taxon>Pentapetalae</taxon>
        <taxon>rosids</taxon>
        <taxon>fabids</taxon>
        <taxon>Fabales</taxon>
        <taxon>Fabaceae</taxon>
        <taxon>Papilionoideae</taxon>
        <taxon>50 kb inversion clade</taxon>
        <taxon>NPAAA clade</taxon>
        <taxon>Hologalegina</taxon>
        <taxon>IRL clade</taxon>
        <taxon>Trifolieae</taxon>
        <taxon>Trifolium</taxon>
    </lineage>
</organism>
<evidence type="ECO:0000256" key="5">
    <source>
        <dbReference type="ARBA" id="ARBA00023242"/>
    </source>
</evidence>
<keyword evidence="1" id="KW-0805">Transcription regulation</keyword>
<dbReference type="InterPro" id="IPR057993">
    <property type="entry name" value="HD-Zip_IV_C"/>
</dbReference>
<evidence type="ECO:0000256" key="3">
    <source>
        <dbReference type="ARBA" id="ARBA00023155"/>
    </source>
</evidence>
<dbReference type="InterPro" id="IPR023393">
    <property type="entry name" value="START-like_dom_sf"/>
</dbReference>
<dbReference type="GO" id="GO:0003677">
    <property type="term" value="F:DNA binding"/>
    <property type="evidence" value="ECO:0007669"/>
    <property type="project" value="UniProtKB-KW"/>
</dbReference>
<dbReference type="CDD" id="cd08875">
    <property type="entry name" value="START_ArGLABRA2_like"/>
    <property type="match status" value="1"/>
</dbReference>
<keyword evidence="4" id="KW-0804">Transcription</keyword>
<protein>
    <recommendedName>
        <fullName evidence="6">START domain-containing protein</fullName>
    </recommendedName>
</protein>
<dbReference type="Pfam" id="PF25797">
    <property type="entry name" value="PDF2_C"/>
    <property type="match status" value="1"/>
</dbReference>
<dbReference type="InterPro" id="IPR042160">
    <property type="entry name" value="HD-Zip_IV"/>
</dbReference>
<reference evidence="8" key="1">
    <citation type="journal article" date="2017" name="Front. Plant Sci.">
        <title>Climate Clever Clovers: New Paradigm to Reduce the Environmental Footprint of Ruminants by Breeding Low Methanogenic Forages Utilizing Haplotype Variation.</title>
        <authorList>
            <person name="Kaur P."/>
            <person name="Appels R."/>
            <person name="Bayer P.E."/>
            <person name="Keeble-Gagnere G."/>
            <person name="Wang J."/>
            <person name="Hirakawa H."/>
            <person name="Shirasawa K."/>
            <person name="Vercoe P."/>
            <person name="Stefanova K."/>
            <person name="Durmic Z."/>
            <person name="Nichols P."/>
            <person name="Revell C."/>
            <person name="Isobe S.N."/>
            <person name="Edwards D."/>
            <person name="Erskine W."/>
        </authorList>
    </citation>
    <scope>NUCLEOTIDE SEQUENCE [LARGE SCALE GENOMIC DNA]</scope>
    <source>
        <strain evidence="8">cv. Daliak</strain>
    </source>
</reference>
<evidence type="ECO:0000256" key="2">
    <source>
        <dbReference type="ARBA" id="ARBA00023125"/>
    </source>
</evidence>
<accession>A0A2Z6NIH0</accession>
<dbReference type="InterPro" id="IPR002913">
    <property type="entry name" value="START_lipid-bd_dom"/>
</dbReference>
<keyword evidence="5" id="KW-0539">Nucleus</keyword>
<keyword evidence="8" id="KW-1185">Reference proteome</keyword>